<sequence>MFCPVNQTPDGVSTRQTEREQSTLSVTHLAMASVRKMSQRVFSHMELHAVSVCREGAELPFLTGACELRQVLCRQASPQCCVRVCTPHRHHPGLWNVPLSSPAQTCCDNEHEASSLVFCARGVWNSCDSCEGVQVWVRTRPSNTQHPADRSGVKGKNPQQVPVKPGSVCIQTVADPGCALLRRSMNHLDGLTSLHGNELDAALCKKTL</sequence>
<dbReference type="AlphaFoldDB" id="A0A4Z2IZJ2"/>
<evidence type="ECO:0000313" key="2">
    <source>
        <dbReference type="EMBL" id="TNN82623.1"/>
    </source>
</evidence>
<feature type="compositionally biased region" description="Polar residues" evidence="1">
    <location>
        <begin position="1"/>
        <end position="15"/>
    </location>
</feature>
<dbReference type="Proteomes" id="UP000314294">
    <property type="component" value="Unassembled WGS sequence"/>
</dbReference>
<organism evidence="2 3">
    <name type="scientific">Liparis tanakae</name>
    <name type="common">Tanaka's snailfish</name>
    <dbReference type="NCBI Taxonomy" id="230148"/>
    <lineage>
        <taxon>Eukaryota</taxon>
        <taxon>Metazoa</taxon>
        <taxon>Chordata</taxon>
        <taxon>Craniata</taxon>
        <taxon>Vertebrata</taxon>
        <taxon>Euteleostomi</taxon>
        <taxon>Actinopterygii</taxon>
        <taxon>Neopterygii</taxon>
        <taxon>Teleostei</taxon>
        <taxon>Neoteleostei</taxon>
        <taxon>Acanthomorphata</taxon>
        <taxon>Eupercaria</taxon>
        <taxon>Perciformes</taxon>
        <taxon>Cottioidei</taxon>
        <taxon>Cottales</taxon>
        <taxon>Liparidae</taxon>
        <taxon>Liparis</taxon>
    </lineage>
</organism>
<name>A0A4Z2IZJ2_9TELE</name>
<protein>
    <submittedName>
        <fullName evidence="2">Uncharacterized protein</fullName>
    </submittedName>
</protein>
<feature type="region of interest" description="Disordered" evidence="1">
    <location>
        <begin position="1"/>
        <end position="22"/>
    </location>
</feature>
<reference evidence="2 3" key="1">
    <citation type="submission" date="2019-03" db="EMBL/GenBank/DDBJ databases">
        <title>First draft genome of Liparis tanakae, snailfish: a comprehensive survey of snailfish specific genes.</title>
        <authorList>
            <person name="Kim W."/>
            <person name="Song I."/>
            <person name="Jeong J.-H."/>
            <person name="Kim D."/>
            <person name="Kim S."/>
            <person name="Ryu S."/>
            <person name="Song J.Y."/>
            <person name="Lee S.K."/>
        </authorList>
    </citation>
    <scope>NUCLEOTIDE SEQUENCE [LARGE SCALE GENOMIC DNA]</scope>
    <source>
        <tissue evidence="2">Muscle</tissue>
    </source>
</reference>
<keyword evidence="3" id="KW-1185">Reference proteome</keyword>
<accession>A0A4Z2IZJ2</accession>
<proteinExistence type="predicted"/>
<comment type="caution">
    <text evidence="2">The sequence shown here is derived from an EMBL/GenBank/DDBJ whole genome shotgun (WGS) entry which is preliminary data.</text>
</comment>
<gene>
    <name evidence="2" type="ORF">EYF80_007141</name>
</gene>
<evidence type="ECO:0000313" key="3">
    <source>
        <dbReference type="Proteomes" id="UP000314294"/>
    </source>
</evidence>
<feature type="region of interest" description="Disordered" evidence="1">
    <location>
        <begin position="142"/>
        <end position="162"/>
    </location>
</feature>
<dbReference type="EMBL" id="SRLO01000038">
    <property type="protein sequence ID" value="TNN82623.1"/>
    <property type="molecule type" value="Genomic_DNA"/>
</dbReference>
<evidence type="ECO:0000256" key="1">
    <source>
        <dbReference type="SAM" id="MobiDB-lite"/>
    </source>
</evidence>